<dbReference type="EMBL" id="CAJNOW010017173">
    <property type="protein sequence ID" value="CAF1655351.1"/>
    <property type="molecule type" value="Genomic_DNA"/>
</dbReference>
<comment type="caution">
    <text evidence="2">The sequence shown here is derived from an EMBL/GenBank/DDBJ whole genome shotgun (WGS) entry which is preliminary data.</text>
</comment>
<name>A0A816EX67_9BILA</name>
<organism evidence="2 3">
    <name type="scientific">Rotaria magnacalcarata</name>
    <dbReference type="NCBI Taxonomy" id="392030"/>
    <lineage>
        <taxon>Eukaryota</taxon>
        <taxon>Metazoa</taxon>
        <taxon>Spiralia</taxon>
        <taxon>Gnathifera</taxon>
        <taxon>Rotifera</taxon>
        <taxon>Eurotatoria</taxon>
        <taxon>Bdelloidea</taxon>
        <taxon>Philodinida</taxon>
        <taxon>Philodinidae</taxon>
        <taxon>Rotaria</taxon>
    </lineage>
</organism>
<evidence type="ECO:0000313" key="2">
    <source>
        <dbReference type="EMBL" id="CAF1655351.1"/>
    </source>
</evidence>
<dbReference type="Proteomes" id="UP000663834">
    <property type="component" value="Unassembled WGS sequence"/>
</dbReference>
<proteinExistence type="predicted"/>
<evidence type="ECO:0000313" key="1">
    <source>
        <dbReference type="EMBL" id="CAF1334182.1"/>
    </source>
</evidence>
<sequence>MILITCYAMYQEQTTKIYRNDEQATGICYTYGDFHVHSFPQSPGQARPAWWCKGEGEHLIYENEWIRWTITVTKTLVLTEKYKIALMDCSEIMCMITNDQNICNHPKIKLKNQGSVTIIDYVAASLRIVIVRSNTAPYYDIALYQTNFKIIRRSIGLCIVAPINCELEQPAIYRNQNPKLNQLDITNSTLAQLVAIKHAEHICNHYFHSARQLATQLGLTAVSRNTEDILVASCTTNLESTGDKRLAKRIIETLLMDTFANFDRNDDQKLKSFEMMLSTLEVILEKCLNTFDKLNLGYLINDSFQSDSTLETDVSQGTPVYITEQLPRKTSSSNNKDKGICHFYGDPHIIVFPQRAEAFQHQFWCKTSGEHQILKNDFVQITAIIQNQTWSIDEFIITFFENNTTICTITNSKHVCNSSEIRTIHTSLKQIDILYTTPQLHISIVTHQLQLHWYDINVRMPFELIRQSSGLCVMPPVNECELENIIEESENPINPLSRQICEKYLSASNRASSQLDLSNYSERSHNAFVACIHDYETTGNLNFGASIISMMVKYGINQQQLDNLQFESQTNKSIEIIDSEVINASIDIDILLSTTTDETTTSIEPVTTIRISSTGTTRLSSLDSTTVANSLTTVKSNRTLLRFLSFLLLIQFFLFI</sequence>
<gene>
    <name evidence="1" type="ORF">CJN711_LOCUS18584</name>
    <name evidence="2" type="ORF">KQP761_LOCUS30862</name>
</gene>
<dbReference type="EMBL" id="CAJNOV010008696">
    <property type="protein sequence ID" value="CAF1334182.1"/>
    <property type="molecule type" value="Genomic_DNA"/>
</dbReference>
<dbReference type="Proteomes" id="UP000663855">
    <property type="component" value="Unassembled WGS sequence"/>
</dbReference>
<protein>
    <submittedName>
        <fullName evidence="2">Uncharacterized protein</fullName>
    </submittedName>
</protein>
<accession>A0A816EX67</accession>
<evidence type="ECO:0000313" key="3">
    <source>
        <dbReference type="Proteomes" id="UP000663834"/>
    </source>
</evidence>
<reference evidence="2" key="1">
    <citation type="submission" date="2021-02" db="EMBL/GenBank/DDBJ databases">
        <authorList>
            <person name="Nowell W R."/>
        </authorList>
    </citation>
    <scope>NUCLEOTIDE SEQUENCE</scope>
</reference>
<dbReference type="AlphaFoldDB" id="A0A816EX67"/>